<protein>
    <recommendedName>
        <fullName evidence="4">Phenol degradation protein meta</fullName>
    </recommendedName>
</protein>
<evidence type="ECO:0000256" key="1">
    <source>
        <dbReference type="SAM" id="SignalP"/>
    </source>
</evidence>
<name>A0ABQ5XWF7_9GAMM</name>
<reference evidence="3" key="1">
    <citation type="journal article" date="2019" name="Int. J. Syst. Evol. Microbiol.">
        <title>The Global Catalogue of Microorganisms (GCM) 10K type strain sequencing project: providing services to taxonomists for standard genome sequencing and annotation.</title>
        <authorList>
            <consortium name="The Broad Institute Genomics Platform"/>
            <consortium name="The Broad Institute Genome Sequencing Center for Infectious Disease"/>
            <person name="Wu L."/>
            <person name="Ma J."/>
        </authorList>
    </citation>
    <scope>NUCLEOTIDE SEQUENCE [LARGE SCALE GENOMIC DNA]</scope>
    <source>
        <strain evidence="3">NBRC 111980</strain>
    </source>
</reference>
<feature type="signal peptide" evidence="1">
    <location>
        <begin position="1"/>
        <end position="27"/>
    </location>
</feature>
<dbReference type="Proteomes" id="UP001156670">
    <property type="component" value="Unassembled WGS sequence"/>
</dbReference>
<sequence length="326" mass="35240">MTHPNYRRGFLLACASVSALCASQVSAQDSSANFTGPLLTSNAVTLPAGSWLIEPYLMYYQSNAYYDEQGNRHAQTPSTRQWQTSIPIYYGVTDRLQVQLGLGGAHAMSGGAHTDGIGATDTSLGLQYMLLDPGADKKDPAVSLAYSHRFPTGVYDRLDQNPLNAIGNGANVDTFSALLQQYVWLPNGRPMRFRATISYSLPPSRVDVRGVSAYGTPQDFRGNVQLGSSLGISTAVEYSINPQWVLAMDLAYSRDTASQLKGMIGQGEAATQFARRDASRDVYSLAPAVEYNFNDRIGIVGGVQFSFAGRNNGAFVTPMAAINMVF</sequence>
<gene>
    <name evidence="2" type="ORF">GCM10007901_37890</name>
</gene>
<evidence type="ECO:0000313" key="2">
    <source>
        <dbReference type="EMBL" id="GLQ94836.1"/>
    </source>
</evidence>
<keyword evidence="1" id="KW-0732">Signal</keyword>
<accession>A0ABQ5XWF7</accession>
<feature type="chain" id="PRO_5047243946" description="Phenol degradation protein meta" evidence="1">
    <location>
        <begin position="28"/>
        <end position="326"/>
    </location>
</feature>
<evidence type="ECO:0000313" key="3">
    <source>
        <dbReference type="Proteomes" id="UP001156670"/>
    </source>
</evidence>
<comment type="caution">
    <text evidence="2">The sequence shown here is derived from an EMBL/GenBank/DDBJ whole genome shotgun (WGS) entry which is preliminary data.</text>
</comment>
<dbReference type="RefSeq" id="WP_284322526.1">
    <property type="nucleotide sequence ID" value="NZ_BSOB01000050.1"/>
</dbReference>
<proteinExistence type="predicted"/>
<keyword evidence="3" id="KW-1185">Reference proteome</keyword>
<evidence type="ECO:0008006" key="4">
    <source>
        <dbReference type="Google" id="ProtNLM"/>
    </source>
</evidence>
<dbReference type="EMBL" id="BSOB01000050">
    <property type="protein sequence ID" value="GLQ94836.1"/>
    <property type="molecule type" value="Genomic_DNA"/>
</dbReference>
<organism evidence="2 3">
    <name type="scientific">Dyella acidisoli</name>
    <dbReference type="NCBI Taxonomy" id="1867834"/>
    <lineage>
        <taxon>Bacteria</taxon>
        <taxon>Pseudomonadati</taxon>
        <taxon>Pseudomonadota</taxon>
        <taxon>Gammaproteobacteria</taxon>
        <taxon>Lysobacterales</taxon>
        <taxon>Rhodanobacteraceae</taxon>
        <taxon>Dyella</taxon>
    </lineage>
</organism>